<reference evidence="9" key="2">
    <citation type="journal article" date="2017" name="Nat. Plants">
        <title>The Aegilops tauschii genome reveals multiple impacts of transposons.</title>
        <authorList>
            <person name="Zhao G."/>
            <person name="Zou C."/>
            <person name="Li K."/>
            <person name="Wang K."/>
            <person name="Li T."/>
            <person name="Gao L."/>
            <person name="Zhang X."/>
            <person name="Wang H."/>
            <person name="Yang Z."/>
            <person name="Liu X."/>
            <person name="Jiang W."/>
            <person name="Mao L."/>
            <person name="Kong X."/>
            <person name="Jiao Y."/>
            <person name="Jia J."/>
        </authorList>
    </citation>
    <scope>NUCLEOTIDE SEQUENCE [LARGE SCALE GENOMIC DNA]</scope>
    <source>
        <strain evidence="9">cv. AL8/78</strain>
    </source>
</reference>
<feature type="region of interest" description="Disordered" evidence="7">
    <location>
        <begin position="319"/>
        <end position="344"/>
    </location>
</feature>
<feature type="region of interest" description="Disordered" evidence="7">
    <location>
        <begin position="511"/>
        <end position="539"/>
    </location>
</feature>
<feature type="coiled-coil region" evidence="6">
    <location>
        <begin position="436"/>
        <end position="491"/>
    </location>
</feature>
<evidence type="ECO:0000256" key="5">
    <source>
        <dbReference type="ARBA" id="ARBA00023175"/>
    </source>
</evidence>
<evidence type="ECO:0000256" key="6">
    <source>
        <dbReference type="SAM" id="Coils"/>
    </source>
</evidence>
<dbReference type="PANTHER" id="PTHR37739">
    <property type="entry name" value="KINESIN-LIKE PROTEIN KIN-12D"/>
    <property type="match status" value="1"/>
</dbReference>
<dbReference type="PANTHER" id="PTHR37739:SF19">
    <property type="entry name" value="KINESIN-LIKE PROTEIN KIN-12E"/>
    <property type="match status" value="1"/>
</dbReference>
<keyword evidence="5" id="KW-0505">Motor protein</keyword>
<evidence type="ECO:0000256" key="2">
    <source>
        <dbReference type="ARBA" id="ARBA00022741"/>
    </source>
</evidence>
<keyword evidence="2" id="KW-0547">Nucleotide-binding</keyword>
<reference evidence="8" key="4">
    <citation type="submission" date="2019-03" db="UniProtKB">
        <authorList>
            <consortium name="EnsemblPlants"/>
        </authorList>
    </citation>
    <scope>IDENTIFICATION</scope>
</reference>
<name>A0A453AZ26_AEGTS</name>
<feature type="coiled-coil region" evidence="6">
    <location>
        <begin position="5"/>
        <end position="43"/>
    </location>
</feature>
<evidence type="ECO:0000256" key="4">
    <source>
        <dbReference type="ARBA" id="ARBA00023054"/>
    </source>
</evidence>
<feature type="compositionally biased region" description="Polar residues" evidence="7">
    <location>
        <begin position="319"/>
        <end position="328"/>
    </location>
</feature>
<dbReference type="Gramene" id="AET2Gv20307600.31">
    <property type="protein sequence ID" value="AET2Gv20307600.31"/>
    <property type="gene ID" value="AET2Gv20307600"/>
</dbReference>
<dbReference type="GO" id="GO:0005874">
    <property type="term" value="C:microtubule"/>
    <property type="evidence" value="ECO:0007669"/>
    <property type="project" value="UniProtKB-KW"/>
</dbReference>
<dbReference type="Proteomes" id="UP000015105">
    <property type="component" value="Chromosome 2D"/>
</dbReference>
<evidence type="ECO:0000313" key="8">
    <source>
        <dbReference type="EnsemblPlants" id="AET2Gv20307600.31"/>
    </source>
</evidence>
<sequence length="539" mass="61427">MKDKADEVSNALRKVQRELEIKNSETEDMLAKQKTLVEELAENGAALIILRSELEQYQVSSSALSKENNDLRVMLEEETVKTGEIEALLEDKAKVIEGLESEIILLNSSEEGRLRSDIEELSNNIKMLCNENGKLKAEILKLNDKLEMSMALAEENEAAAIEARQAAEISKIYAEEKDVEVTILEHSVGELESTITVLEEEVCNLKEEVRSYQAHKQSEAEFQAIEEMLTVENASKCDENVELCPGRCQLKKRLQAEIIAHQDTRRKIEGLVMEAKRKDEEIRQCKEHIAELVLHSEAQSLLFQEKYQEMEHMVSKQNFGSHESNSEAVHTKVEKPSGRTRGSGSPFRCISSIVQQMNSEKDQEISLGRQRIEELEALICLLTSRLAAVDSMTHDVIRELLGVKLDMTNYADEELDVLKEQFGHLIQERDSLLDDMDQRKADLLETQLLVEQLEQREQMLEAQNEMLQMEKDNLQQKMMEMDETIELLGDSHSQRSAGSEFSRRLAQSDMLVSHARHERSRNNHAAAAGSSRPRHGRHH</sequence>
<reference evidence="8" key="3">
    <citation type="journal article" date="2017" name="Nature">
        <title>Genome sequence of the progenitor of the wheat D genome Aegilops tauschii.</title>
        <authorList>
            <person name="Luo M.C."/>
            <person name="Gu Y.Q."/>
            <person name="Puiu D."/>
            <person name="Wang H."/>
            <person name="Twardziok S.O."/>
            <person name="Deal K.R."/>
            <person name="Huo N."/>
            <person name="Zhu T."/>
            <person name="Wang L."/>
            <person name="Wang Y."/>
            <person name="McGuire P.E."/>
            <person name="Liu S."/>
            <person name="Long H."/>
            <person name="Ramasamy R.K."/>
            <person name="Rodriguez J.C."/>
            <person name="Van S.L."/>
            <person name="Yuan L."/>
            <person name="Wang Z."/>
            <person name="Xia Z."/>
            <person name="Xiao L."/>
            <person name="Anderson O.D."/>
            <person name="Ouyang S."/>
            <person name="Liang Y."/>
            <person name="Zimin A.V."/>
            <person name="Pertea G."/>
            <person name="Qi P."/>
            <person name="Bennetzen J.L."/>
            <person name="Dai X."/>
            <person name="Dawson M.W."/>
            <person name="Muller H.G."/>
            <person name="Kugler K."/>
            <person name="Rivarola-Duarte L."/>
            <person name="Spannagl M."/>
            <person name="Mayer K.F.X."/>
            <person name="Lu F.H."/>
            <person name="Bevan M.W."/>
            <person name="Leroy P."/>
            <person name="Li P."/>
            <person name="You F.M."/>
            <person name="Sun Q."/>
            <person name="Liu Z."/>
            <person name="Lyons E."/>
            <person name="Wicker T."/>
            <person name="Salzberg S.L."/>
            <person name="Devos K.M."/>
            <person name="Dvorak J."/>
        </authorList>
    </citation>
    <scope>NUCLEOTIDE SEQUENCE [LARGE SCALE GENOMIC DNA]</scope>
    <source>
        <strain evidence="8">cv. AL8/78</strain>
    </source>
</reference>
<accession>A0A453AZ26</accession>
<dbReference type="AlphaFoldDB" id="A0A453AZ26"/>
<reference evidence="8" key="5">
    <citation type="journal article" date="2021" name="G3 (Bethesda)">
        <title>Aegilops tauschii genome assembly Aet v5.0 features greater sequence contiguity and improved annotation.</title>
        <authorList>
            <person name="Wang L."/>
            <person name="Zhu T."/>
            <person name="Rodriguez J.C."/>
            <person name="Deal K.R."/>
            <person name="Dubcovsky J."/>
            <person name="McGuire P.E."/>
            <person name="Lux T."/>
            <person name="Spannagl M."/>
            <person name="Mayer K.F.X."/>
            <person name="Baldrich P."/>
            <person name="Meyers B.C."/>
            <person name="Huo N."/>
            <person name="Gu Y.Q."/>
            <person name="Zhou H."/>
            <person name="Devos K.M."/>
            <person name="Bennetzen J.L."/>
            <person name="Unver T."/>
            <person name="Budak H."/>
            <person name="Gulick P.J."/>
            <person name="Galiba G."/>
            <person name="Kalapos B."/>
            <person name="Nelson D.R."/>
            <person name="Li P."/>
            <person name="You F.M."/>
            <person name="Luo M.C."/>
            <person name="Dvorak J."/>
        </authorList>
    </citation>
    <scope>NUCLEOTIDE SEQUENCE [LARGE SCALE GENOMIC DNA]</scope>
    <source>
        <strain evidence="8">cv. AL8/78</strain>
    </source>
</reference>
<evidence type="ECO:0000256" key="1">
    <source>
        <dbReference type="ARBA" id="ARBA00022701"/>
    </source>
</evidence>
<keyword evidence="1" id="KW-0493">Microtubule</keyword>
<dbReference type="EnsemblPlants" id="AET2Gv20307600.31">
    <property type="protein sequence ID" value="AET2Gv20307600.31"/>
    <property type="gene ID" value="AET2Gv20307600"/>
</dbReference>
<keyword evidence="3" id="KW-0067">ATP-binding</keyword>
<keyword evidence="9" id="KW-1185">Reference proteome</keyword>
<evidence type="ECO:0000313" key="9">
    <source>
        <dbReference type="Proteomes" id="UP000015105"/>
    </source>
</evidence>
<evidence type="ECO:0000256" key="3">
    <source>
        <dbReference type="ARBA" id="ARBA00022840"/>
    </source>
</evidence>
<organism evidence="8 9">
    <name type="scientific">Aegilops tauschii subsp. strangulata</name>
    <name type="common">Goatgrass</name>
    <dbReference type="NCBI Taxonomy" id="200361"/>
    <lineage>
        <taxon>Eukaryota</taxon>
        <taxon>Viridiplantae</taxon>
        <taxon>Streptophyta</taxon>
        <taxon>Embryophyta</taxon>
        <taxon>Tracheophyta</taxon>
        <taxon>Spermatophyta</taxon>
        <taxon>Magnoliopsida</taxon>
        <taxon>Liliopsida</taxon>
        <taxon>Poales</taxon>
        <taxon>Poaceae</taxon>
        <taxon>BOP clade</taxon>
        <taxon>Pooideae</taxon>
        <taxon>Triticodae</taxon>
        <taxon>Triticeae</taxon>
        <taxon>Triticinae</taxon>
        <taxon>Aegilops</taxon>
    </lineage>
</organism>
<feature type="coiled-coil region" evidence="6">
    <location>
        <begin position="111"/>
        <end position="156"/>
    </location>
</feature>
<proteinExistence type="predicted"/>
<dbReference type="InterPro" id="IPR044986">
    <property type="entry name" value="KIF15/KIN-12"/>
</dbReference>
<protein>
    <submittedName>
        <fullName evidence="8">Uncharacterized protein</fullName>
    </submittedName>
</protein>
<dbReference type="GO" id="GO:0005524">
    <property type="term" value="F:ATP binding"/>
    <property type="evidence" value="ECO:0007669"/>
    <property type="project" value="UniProtKB-KW"/>
</dbReference>
<keyword evidence="4 6" id="KW-0175">Coiled coil</keyword>
<reference evidence="9" key="1">
    <citation type="journal article" date="2014" name="Science">
        <title>Ancient hybridizations among the ancestral genomes of bread wheat.</title>
        <authorList>
            <consortium name="International Wheat Genome Sequencing Consortium,"/>
            <person name="Marcussen T."/>
            <person name="Sandve S.R."/>
            <person name="Heier L."/>
            <person name="Spannagl M."/>
            <person name="Pfeifer M."/>
            <person name="Jakobsen K.S."/>
            <person name="Wulff B.B."/>
            <person name="Steuernagel B."/>
            <person name="Mayer K.F."/>
            <person name="Olsen O.A."/>
        </authorList>
    </citation>
    <scope>NUCLEOTIDE SEQUENCE [LARGE SCALE GENOMIC DNA]</scope>
    <source>
        <strain evidence="9">cv. AL8/78</strain>
    </source>
</reference>
<evidence type="ECO:0000256" key="7">
    <source>
        <dbReference type="SAM" id="MobiDB-lite"/>
    </source>
</evidence>